<comment type="caution">
    <text evidence="2">The sequence shown here is derived from an EMBL/GenBank/DDBJ whole genome shotgun (WGS) entry which is preliminary data.</text>
</comment>
<keyword evidence="1" id="KW-0812">Transmembrane</keyword>
<dbReference type="RefSeq" id="WP_154715453.1">
    <property type="nucleotide sequence ID" value="NZ_JACTGM010000015.1"/>
</dbReference>
<reference evidence="2 3" key="1">
    <citation type="submission" date="2019-02" db="EMBL/GenBank/DDBJ databases">
        <title>Genomic plasticity associated with the antimicrobial resistance in Vibrio cholerae.</title>
        <authorList>
            <person name="Verma J."/>
            <person name="Bag S."/>
            <person name="Saha B."/>
            <person name="Kumar P."/>
            <person name="Ghosh T.S."/>
            <person name="Dayal M."/>
            <person name="Senapati T."/>
            <person name="Mehra S."/>
            <person name="Dey P."/>
            <person name="Desigamani A."/>
            <person name="Kumar D."/>
            <person name="Rana P."/>
            <person name="Kumar B."/>
            <person name="Maiti T.K."/>
            <person name="Sharma N.C."/>
            <person name="Bhadra R.K."/>
            <person name="Mutreja A."/>
            <person name="Nair G.B."/>
            <person name="Ramamurthy T."/>
            <person name="Das B."/>
        </authorList>
    </citation>
    <scope>NUCLEOTIDE SEQUENCE [LARGE SCALE GENOMIC DNA]</scope>
    <source>
        <strain evidence="2 3">IDH06781</strain>
    </source>
</reference>
<keyword evidence="1" id="KW-0472">Membrane</keyword>
<accession>A0A7Z7VLT0</accession>
<feature type="transmembrane region" description="Helical" evidence="1">
    <location>
        <begin position="44"/>
        <end position="64"/>
    </location>
</feature>
<proteinExistence type="predicted"/>
<keyword evidence="1" id="KW-1133">Transmembrane helix</keyword>
<protein>
    <submittedName>
        <fullName evidence="2">Uncharacterized protein</fullName>
    </submittedName>
</protein>
<dbReference type="AlphaFoldDB" id="A0A7Z7VLT0"/>
<gene>
    <name evidence="2" type="ORF">EYB64_12250</name>
</gene>
<sequence length="73" mass="8597">MNESEHSNSAREQAEIKRIEADTLYRLEEVKSLKDEGRMKKLGFCFRWLIIWLSIGGFIKLEIIQEVAKWING</sequence>
<evidence type="ECO:0000256" key="1">
    <source>
        <dbReference type="SAM" id="Phobius"/>
    </source>
</evidence>
<organism evidence="2 3">
    <name type="scientific">Vibrio cholerae</name>
    <dbReference type="NCBI Taxonomy" id="666"/>
    <lineage>
        <taxon>Bacteria</taxon>
        <taxon>Pseudomonadati</taxon>
        <taxon>Pseudomonadota</taxon>
        <taxon>Gammaproteobacteria</taxon>
        <taxon>Vibrionales</taxon>
        <taxon>Vibrionaceae</taxon>
        <taxon>Vibrio</taxon>
    </lineage>
</organism>
<name>A0A7Z7VLT0_VIBCL</name>
<dbReference type="EMBL" id="SISP01000020">
    <property type="protein sequence ID" value="TBM41339.1"/>
    <property type="molecule type" value="Genomic_DNA"/>
</dbReference>
<evidence type="ECO:0000313" key="3">
    <source>
        <dbReference type="Proteomes" id="UP000294145"/>
    </source>
</evidence>
<evidence type="ECO:0000313" key="2">
    <source>
        <dbReference type="EMBL" id="TBM41339.1"/>
    </source>
</evidence>
<dbReference type="Proteomes" id="UP000294145">
    <property type="component" value="Unassembled WGS sequence"/>
</dbReference>